<feature type="region of interest" description="Disordered" evidence="1">
    <location>
        <begin position="1"/>
        <end position="26"/>
    </location>
</feature>
<evidence type="ECO:0000256" key="1">
    <source>
        <dbReference type="SAM" id="MobiDB-lite"/>
    </source>
</evidence>
<feature type="compositionally biased region" description="Basic residues" evidence="1">
    <location>
        <begin position="10"/>
        <end position="22"/>
    </location>
</feature>
<sequence length="378" mass="41489">MPSTLVPRGVTRRRSKRPRPRTSRTPDALTVCEHQDGTYMAPLRRDREQHMRIHCAPAAECKSIREKRGQNAHTVSMVTWDVATRPVLSMQAACVNGIARAPGTAVDLISRVQERGGTAHGPALRRASADADTTDVRAGVWQVDNTGIQWCFAYVQREPNARSPSSRSREWRVRMPMLEDIATDEFVRTGRIRVVVSRVRYGTAMRAAIVADNLQRLHARRQCFVNFAVSGEWQVVRMRGENRPELLSYWLTEDVQRRLAHTVPRPDPPTPVDAVALPCAVGDAAADGPTGPAGVARAALESVLETAVPVQDCAGSDTASSARAAHDAPHAAEAPPPRALSTPESSDDDMPRGYDELYDPVYCDVPLMPFDDVAPNPL</sequence>
<name>A0A6C0ASZ8_9ZZZZ</name>
<protein>
    <submittedName>
        <fullName evidence="2">Uncharacterized protein</fullName>
    </submittedName>
</protein>
<dbReference type="AlphaFoldDB" id="A0A6C0ASZ8"/>
<reference evidence="2" key="1">
    <citation type="journal article" date="2020" name="Nature">
        <title>Giant virus diversity and host interactions through global metagenomics.</title>
        <authorList>
            <person name="Schulz F."/>
            <person name="Roux S."/>
            <person name="Paez-Espino D."/>
            <person name="Jungbluth S."/>
            <person name="Walsh D.A."/>
            <person name="Denef V.J."/>
            <person name="McMahon K.D."/>
            <person name="Konstantinidis K.T."/>
            <person name="Eloe-Fadrosh E.A."/>
            <person name="Kyrpides N.C."/>
            <person name="Woyke T."/>
        </authorList>
    </citation>
    <scope>NUCLEOTIDE SEQUENCE</scope>
    <source>
        <strain evidence="2">GVMAG-S-1103017-74</strain>
    </source>
</reference>
<proteinExistence type="predicted"/>
<organism evidence="2">
    <name type="scientific">viral metagenome</name>
    <dbReference type="NCBI Taxonomy" id="1070528"/>
    <lineage>
        <taxon>unclassified sequences</taxon>
        <taxon>metagenomes</taxon>
        <taxon>organismal metagenomes</taxon>
    </lineage>
</organism>
<dbReference type="EMBL" id="MN740865">
    <property type="protein sequence ID" value="QHS83047.1"/>
    <property type="molecule type" value="Genomic_DNA"/>
</dbReference>
<feature type="region of interest" description="Disordered" evidence="1">
    <location>
        <begin position="314"/>
        <end position="354"/>
    </location>
</feature>
<accession>A0A6C0ASZ8</accession>
<evidence type="ECO:0000313" key="2">
    <source>
        <dbReference type="EMBL" id="QHS83047.1"/>
    </source>
</evidence>